<comment type="catalytic activity">
    <reaction evidence="15">
        <text>N(2)-formyl-N(1)-(5-phospho-beta-D-ribosyl)glycinamide + L-glutamine + ATP + H2O = 2-formamido-N(1)-(5-O-phospho-beta-D-ribosyl)acetamidine + L-glutamate + ADP + phosphate + H(+)</text>
        <dbReference type="Rhea" id="RHEA:17129"/>
        <dbReference type="ChEBI" id="CHEBI:15377"/>
        <dbReference type="ChEBI" id="CHEBI:15378"/>
        <dbReference type="ChEBI" id="CHEBI:29985"/>
        <dbReference type="ChEBI" id="CHEBI:30616"/>
        <dbReference type="ChEBI" id="CHEBI:43474"/>
        <dbReference type="ChEBI" id="CHEBI:58359"/>
        <dbReference type="ChEBI" id="CHEBI:147286"/>
        <dbReference type="ChEBI" id="CHEBI:147287"/>
        <dbReference type="ChEBI" id="CHEBI:456216"/>
        <dbReference type="EC" id="6.3.5.3"/>
    </reaction>
</comment>
<dbReference type="Pfam" id="PF18072">
    <property type="entry name" value="FGAR-AT_linker"/>
    <property type="match status" value="1"/>
</dbReference>
<dbReference type="FunFam" id="3.30.1330.10:FF:000002">
    <property type="entry name" value="Phosphoribosylformylglycinamidine synthase"/>
    <property type="match status" value="1"/>
</dbReference>
<keyword evidence="6" id="KW-0436">Ligase</keyword>
<evidence type="ECO:0000259" key="18">
    <source>
        <dbReference type="Pfam" id="PF02769"/>
    </source>
</evidence>
<keyword evidence="8" id="KW-0547">Nucleotide-binding</keyword>
<dbReference type="EC" id="6.3.5.3" evidence="4"/>
<dbReference type="FunFam" id="3.30.1330.10:FF:000005">
    <property type="entry name" value="Phosphoribosylformylglycinamidine synthase"/>
    <property type="match status" value="1"/>
</dbReference>
<dbReference type="FunFam" id="3.90.650.10:FF:000002">
    <property type="entry name" value="Phosphoribosylformylglycinamidine synthase"/>
    <property type="match status" value="1"/>
</dbReference>
<keyword evidence="10" id="KW-0067">ATP-binding</keyword>
<protein>
    <recommendedName>
        <fullName evidence="4">phosphoribosylformylglycinamidine synthase</fullName>
        <ecNumber evidence="4">6.3.5.3</ecNumber>
    </recommendedName>
    <alternativeName>
        <fullName evidence="14">Formylglycinamide ribonucleotide amidotransferase</fullName>
    </alternativeName>
    <alternativeName>
        <fullName evidence="13">Formylglycinamide ribotide amidotransferase</fullName>
    </alternativeName>
</protein>
<evidence type="ECO:0000256" key="6">
    <source>
        <dbReference type="ARBA" id="ARBA00022598"/>
    </source>
</evidence>
<dbReference type="UniPathway" id="UPA00074">
    <property type="reaction ID" value="UER00128"/>
</dbReference>
<evidence type="ECO:0000256" key="8">
    <source>
        <dbReference type="ARBA" id="ARBA00022741"/>
    </source>
</evidence>
<dbReference type="NCBIfam" id="NF003672">
    <property type="entry name" value="PRK05297.1"/>
    <property type="match status" value="1"/>
</dbReference>
<evidence type="ECO:0000256" key="10">
    <source>
        <dbReference type="ARBA" id="ARBA00022840"/>
    </source>
</evidence>
<dbReference type="FunFam" id="3.40.50.880:FF:000008">
    <property type="entry name" value="Phosphoribosylformylglycinamidine synthase"/>
    <property type="match status" value="1"/>
</dbReference>
<dbReference type="GO" id="GO:0046872">
    <property type="term" value="F:metal ion binding"/>
    <property type="evidence" value="ECO:0007669"/>
    <property type="project" value="UniProtKB-KW"/>
</dbReference>
<accession>A0A381SFK7</accession>
<keyword evidence="5" id="KW-0963">Cytoplasm</keyword>
<evidence type="ECO:0000256" key="3">
    <source>
        <dbReference type="ARBA" id="ARBA00008608"/>
    </source>
</evidence>
<evidence type="ECO:0000256" key="15">
    <source>
        <dbReference type="ARBA" id="ARBA00052585"/>
    </source>
</evidence>
<evidence type="ECO:0000256" key="5">
    <source>
        <dbReference type="ARBA" id="ARBA00022490"/>
    </source>
</evidence>
<feature type="domain" description="FGAR-AT PurM N-terminal-like" evidence="21">
    <location>
        <begin position="610"/>
        <end position="768"/>
    </location>
</feature>
<dbReference type="EMBL" id="UINC01003047">
    <property type="protein sequence ID" value="SVA02845.1"/>
    <property type="molecule type" value="Genomic_DNA"/>
</dbReference>
<dbReference type="SUPFAM" id="SSF56042">
    <property type="entry name" value="PurM C-terminal domain-like"/>
    <property type="match status" value="2"/>
</dbReference>
<dbReference type="Gene3D" id="1.10.8.750">
    <property type="entry name" value="Phosphoribosylformylglycinamidine synthase, linker domain"/>
    <property type="match status" value="1"/>
</dbReference>
<dbReference type="InterPro" id="IPR036604">
    <property type="entry name" value="PurS-like_sf"/>
</dbReference>
<dbReference type="PROSITE" id="PS51273">
    <property type="entry name" value="GATASE_TYPE_1"/>
    <property type="match status" value="1"/>
</dbReference>
<feature type="domain" description="Phosphoribosylformylglycinamidine synthase linker" evidence="19">
    <location>
        <begin position="137"/>
        <end position="186"/>
    </location>
</feature>
<feature type="region of interest" description="Disordered" evidence="17">
    <location>
        <begin position="264"/>
        <end position="290"/>
    </location>
</feature>
<evidence type="ECO:0000256" key="14">
    <source>
        <dbReference type="ARBA" id="ARBA00032632"/>
    </source>
</evidence>
<comment type="subcellular location">
    <subcellularLocation>
        <location evidence="1">Cytoplasm</location>
    </subcellularLocation>
</comment>
<evidence type="ECO:0000256" key="1">
    <source>
        <dbReference type="ARBA" id="ARBA00004496"/>
    </source>
</evidence>
<dbReference type="PANTHER" id="PTHR10099">
    <property type="entry name" value="PHOSPHORIBOSYLFORMYLGLYCINAMIDINE SYNTHASE"/>
    <property type="match status" value="1"/>
</dbReference>
<gene>
    <name evidence="22" type="ORF">METZ01_LOCUS55699</name>
</gene>
<proteinExistence type="inferred from homology"/>
<evidence type="ECO:0000256" key="2">
    <source>
        <dbReference type="ARBA" id="ARBA00004920"/>
    </source>
</evidence>
<dbReference type="NCBIfam" id="TIGR01735">
    <property type="entry name" value="FGAM_synt"/>
    <property type="match status" value="1"/>
</dbReference>
<dbReference type="Gene3D" id="3.40.50.880">
    <property type="match status" value="1"/>
</dbReference>
<dbReference type="InterPro" id="IPR029062">
    <property type="entry name" value="Class_I_gatase-like"/>
</dbReference>
<dbReference type="SUPFAM" id="SSF109736">
    <property type="entry name" value="FGAM synthase PurL, linker domain"/>
    <property type="match status" value="1"/>
</dbReference>
<feature type="non-terminal residue" evidence="22">
    <location>
        <position position="1"/>
    </location>
</feature>
<dbReference type="SUPFAM" id="SSF82697">
    <property type="entry name" value="PurS-like"/>
    <property type="match status" value="1"/>
</dbReference>
<reference evidence="22" key="1">
    <citation type="submission" date="2018-05" db="EMBL/GenBank/DDBJ databases">
        <authorList>
            <person name="Lanie J.A."/>
            <person name="Ng W.-L."/>
            <person name="Kazmierczak K.M."/>
            <person name="Andrzejewski T.M."/>
            <person name="Davidsen T.M."/>
            <person name="Wayne K.J."/>
            <person name="Tettelin H."/>
            <person name="Glass J.I."/>
            <person name="Rusch D."/>
            <person name="Podicherti R."/>
            <person name="Tsui H.-C.T."/>
            <person name="Winkler M.E."/>
        </authorList>
    </citation>
    <scope>NUCLEOTIDE SEQUENCE</scope>
</reference>
<dbReference type="GO" id="GO:0006189">
    <property type="term" value="P:'de novo' IMP biosynthetic process"/>
    <property type="evidence" value="ECO:0007669"/>
    <property type="project" value="UniProtKB-UniPathway"/>
</dbReference>
<keyword evidence="7" id="KW-0479">Metal-binding</keyword>
<dbReference type="Gene3D" id="3.90.650.10">
    <property type="entry name" value="PurM-like C-terminal domain"/>
    <property type="match status" value="2"/>
</dbReference>
<comment type="similarity">
    <text evidence="3">In the N-terminal section; belongs to the FGAMS family.</text>
</comment>
<keyword evidence="11" id="KW-0460">Magnesium</keyword>
<evidence type="ECO:0000256" key="11">
    <source>
        <dbReference type="ARBA" id="ARBA00022842"/>
    </source>
</evidence>
<organism evidence="22">
    <name type="scientific">marine metagenome</name>
    <dbReference type="NCBI Taxonomy" id="408172"/>
    <lineage>
        <taxon>unclassified sequences</taxon>
        <taxon>metagenomes</taxon>
        <taxon>ecological metagenomes</taxon>
    </lineage>
</organism>
<evidence type="ECO:0000256" key="4">
    <source>
        <dbReference type="ARBA" id="ARBA00012747"/>
    </source>
</evidence>
<dbReference type="CDD" id="cd02203">
    <property type="entry name" value="PurL_repeat1"/>
    <property type="match status" value="1"/>
</dbReference>
<evidence type="ECO:0000256" key="17">
    <source>
        <dbReference type="SAM" id="MobiDB-lite"/>
    </source>
</evidence>
<dbReference type="SMART" id="SM01211">
    <property type="entry name" value="GATase_5"/>
    <property type="match status" value="1"/>
</dbReference>
<evidence type="ECO:0000313" key="22">
    <source>
        <dbReference type="EMBL" id="SVA02845.1"/>
    </source>
</evidence>
<evidence type="ECO:0000259" key="21">
    <source>
        <dbReference type="Pfam" id="PF22689"/>
    </source>
</evidence>
<evidence type="ECO:0000259" key="19">
    <source>
        <dbReference type="Pfam" id="PF18072"/>
    </source>
</evidence>
<dbReference type="InterPro" id="IPR010073">
    <property type="entry name" value="PurL_large"/>
</dbReference>
<dbReference type="InterPro" id="IPR036676">
    <property type="entry name" value="PurM-like_C_sf"/>
</dbReference>
<evidence type="ECO:0000259" key="20">
    <source>
        <dbReference type="Pfam" id="PF18076"/>
    </source>
</evidence>
<dbReference type="SUPFAM" id="SSF55326">
    <property type="entry name" value="PurM N-terminal domain-like"/>
    <property type="match status" value="2"/>
</dbReference>
<dbReference type="PANTHER" id="PTHR10099:SF1">
    <property type="entry name" value="PHOSPHORIBOSYLFORMYLGLYCINAMIDINE SYNTHASE"/>
    <property type="match status" value="1"/>
</dbReference>
<dbReference type="GO" id="GO:0004642">
    <property type="term" value="F:phosphoribosylformylglycinamidine synthase activity"/>
    <property type="evidence" value="ECO:0007669"/>
    <property type="project" value="UniProtKB-EC"/>
</dbReference>
<evidence type="ECO:0000256" key="13">
    <source>
        <dbReference type="ARBA" id="ARBA00029823"/>
    </source>
</evidence>
<comment type="function">
    <text evidence="16">Phosphoribosylformylglycinamidine synthase involved in the purines biosynthetic pathway. Catalyzes the ATP-dependent conversion of formylglycinamide ribonucleotide (FGAR) and glutamine to yield formylglycinamidine ribonucleotide (FGAM) and glutamate.</text>
</comment>
<dbReference type="GO" id="GO:0005524">
    <property type="term" value="F:ATP binding"/>
    <property type="evidence" value="ECO:0007669"/>
    <property type="project" value="UniProtKB-KW"/>
</dbReference>
<feature type="domain" description="Phosphoribosylformylglycinamidine synthase N-terminal" evidence="20">
    <location>
        <begin position="4"/>
        <end position="116"/>
    </location>
</feature>
<name>A0A381SFK7_9ZZZZ</name>
<evidence type="ECO:0000256" key="9">
    <source>
        <dbReference type="ARBA" id="ARBA00022755"/>
    </source>
</evidence>
<feature type="domain" description="PurM-like C-terminal" evidence="18">
    <location>
        <begin position="394"/>
        <end position="551"/>
    </location>
</feature>
<dbReference type="Pfam" id="PF13507">
    <property type="entry name" value="GATase_5"/>
    <property type="match status" value="1"/>
</dbReference>
<dbReference type="SUPFAM" id="SSF52317">
    <property type="entry name" value="Class I glutamine amidotransferase-like"/>
    <property type="match status" value="1"/>
</dbReference>
<dbReference type="Pfam" id="PF22689">
    <property type="entry name" value="FGAR-AT_PurM_N-like"/>
    <property type="match status" value="1"/>
</dbReference>
<evidence type="ECO:0000256" key="7">
    <source>
        <dbReference type="ARBA" id="ARBA00022723"/>
    </source>
</evidence>
<comment type="pathway">
    <text evidence="2">Purine metabolism; IMP biosynthesis via de novo pathway; 5-amino-1-(5-phospho-D-ribosyl)imidazole from N(2)-formyl-N(1)-(5-phospho-D-ribosyl)glycinamide: step 1/2.</text>
</comment>
<evidence type="ECO:0000256" key="12">
    <source>
        <dbReference type="ARBA" id="ARBA00022962"/>
    </source>
</evidence>
<dbReference type="AlphaFoldDB" id="A0A381SFK7"/>
<dbReference type="GO" id="GO:0005737">
    <property type="term" value="C:cytoplasm"/>
    <property type="evidence" value="ECO:0007669"/>
    <property type="project" value="UniProtKB-SubCell"/>
</dbReference>
<keyword evidence="12" id="KW-0315">Glutamine amidotransferase</keyword>
<dbReference type="Pfam" id="PF02769">
    <property type="entry name" value="AIRS_C"/>
    <property type="match status" value="2"/>
</dbReference>
<dbReference type="InterPro" id="IPR040707">
    <property type="entry name" value="FGAR-AT_N"/>
</dbReference>
<dbReference type="CDD" id="cd02204">
    <property type="entry name" value="PurL_repeat2"/>
    <property type="match status" value="1"/>
</dbReference>
<dbReference type="InterPro" id="IPR041609">
    <property type="entry name" value="PurL_linker"/>
</dbReference>
<dbReference type="Gene3D" id="3.30.1330.10">
    <property type="entry name" value="PurM-like, N-terminal domain"/>
    <property type="match status" value="2"/>
</dbReference>
<dbReference type="HAMAP" id="MF_00419">
    <property type="entry name" value="PurL_1"/>
    <property type="match status" value="1"/>
</dbReference>
<dbReference type="InterPro" id="IPR010918">
    <property type="entry name" value="PurM-like_C_dom"/>
</dbReference>
<dbReference type="CDD" id="cd01740">
    <property type="entry name" value="GATase1_FGAR_AT"/>
    <property type="match status" value="1"/>
</dbReference>
<feature type="domain" description="PurM-like C-terminal" evidence="18">
    <location>
        <begin position="796"/>
        <end position="882"/>
    </location>
</feature>
<keyword evidence="9" id="KW-0658">Purine biosynthesis</keyword>
<dbReference type="FunFam" id="1.10.8.750:FF:000002">
    <property type="entry name" value="Phosphoribosylformylglycinamidine synthase"/>
    <property type="match status" value="1"/>
</dbReference>
<evidence type="ECO:0000256" key="16">
    <source>
        <dbReference type="ARBA" id="ARBA00057317"/>
    </source>
</evidence>
<dbReference type="InterPro" id="IPR036921">
    <property type="entry name" value="PurM-like_N_sf"/>
</dbReference>
<dbReference type="InterPro" id="IPR055181">
    <property type="entry name" value="FGAR-AT_PurM_N-like"/>
</dbReference>
<dbReference type="Pfam" id="PF18076">
    <property type="entry name" value="FGAR-AT_N"/>
    <property type="match status" value="1"/>
</dbReference>
<sequence length="1245" mass="136742">VGAEFIHFVESDKKLNTEDWCHLDKLLNYAPPINLSNTVCSVTVTPRQGTISPWSSKATDIVHLCGLKQIKRLERGINYHFNRQLQAGELEKVLGVVSDRMTESYLKEATEAHKLFDELSPKECQSIDLIKSGRSAIENANIDLGLALSEVEIDYLFEQFSNLNRNPKDIELMMFAQANSEHCRHKIFNADWIIDDERQVVSLFDMIRNTYKQHPEGLLSVYSDNSAVMSGYESTFFHPNKDGVYSSMTAKKAVLMKVETHNHPTAIAPNPGAATGSGGEIRDEGATGRGSKPKVGLCGFSVSNLKIPNAVNLWEIDHGKPRQIASALDIMIEGPIGAAAFNNEFGRPNTCGYFRTYEQQTQNNEIRGYHKPIMLAGGLGNIEESHVKKGVISQGDKLVVLGGPAMLIGLGGGAASSIGSGEQNEQLDFASVQRSNPEMQRRAQEVINTCVNLGDNNPIVSIHDIGAGGLSNGIPELVNDSDKGARLELRNIPNDEKEMSPMEIWCNESQERYILAVSAENVELFSAVCKRERAPFAILGEATERRHLKLKDSHFCNTPIDLEMSVLFGSTPKTLKKAKSSVINEPEFDDTGINLADAIERILKLPTVASKNFLVTIGDRTVTGLVARDQMIGPWQVPVADCAISLCDYIGYHGEAMSIGEKTPLALTNAAAAARMSIGEALTNLMSVYIEDISHINLSANWMCASGYSGEDAKLFEAVKAVGMELCPSLGLTIPVGKDSMSMKSTWQDNGVEKSVTAPLSLIISAFSKVPDTRTQITPLLDFREESELLLIDLGFGKNRMGGSCLAQVYNQIGNSTPDMDSPSLFAKFFSTINQLNNEGLIEAYHDRSDGGLIVTLLEMAFASHCGLNIHTSDPIPELFNEELGCVIQVFNRNKTKVLNALADAKISSQTVATINKTDEIFIYQDDELIFCEKRSILHHSWSSTSFEIAKLRDNPKCAQSENDQLLVDSKGLIAKPSFDIDEHLSAPYINVGNKPKIAILREQGINGHIEMAAAFSLAGFEASDVHMSDILAGKISLADYKGLAACGGFSYGDVLGAGRGWANSILYNEKTKDEFSAFFDRSESFTLGVCNGCQMISNLKEIIPGTNNWPTFERNTSEQFEARVTSVEIMQSESLFFEGMAGSIMPIAVAHGEGRANFSSASNSENITIRYVDHNGNATQTYPHNPNGSENAVASLCDDSGRITIMMPHPERVFRAIQNSWHPNSWKERSPWMRMFENARKWVD</sequence>